<evidence type="ECO:0008006" key="3">
    <source>
        <dbReference type="Google" id="ProtNLM"/>
    </source>
</evidence>
<organism evidence="1 2">
    <name type="scientific">Salibacterium salarium</name>
    <dbReference type="NCBI Taxonomy" id="284579"/>
    <lineage>
        <taxon>Bacteria</taxon>
        <taxon>Bacillati</taxon>
        <taxon>Bacillota</taxon>
        <taxon>Bacilli</taxon>
        <taxon>Bacillales</taxon>
        <taxon>Bacillaceae</taxon>
    </lineage>
</organism>
<dbReference type="EMBL" id="RBVX01000100">
    <property type="protein sequence ID" value="RSL29058.1"/>
    <property type="molecule type" value="Genomic_DNA"/>
</dbReference>
<keyword evidence="2" id="KW-1185">Reference proteome</keyword>
<dbReference type="GO" id="GO:0003677">
    <property type="term" value="F:DNA binding"/>
    <property type="evidence" value="ECO:0007669"/>
    <property type="project" value="InterPro"/>
</dbReference>
<evidence type="ECO:0000313" key="2">
    <source>
        <dbReference type="Proteomes" id="UP000275076"/>
    </source>
</evidence>
<reference evidence="1 2" key="1">
    <citation type="submission" date="2018-10" db="EMBL/GenBank/DDBJ databases">
        <title>Draft genome sequence of Bacillus salarius IM0101, isolated from a hypersaline soil in Inner Mongolia, China.</title>
        <authorList>
            <person name="Yamprayoonswat W."/>
            <person name="Boonvisut S."/>
            <person name="Jumpathong W."/>
            <person name="Sittihan S."/>
            <person name="Ruangsuj P."/>
            <person name="Wanthongcharoen S."/>
            <person name="Thongpramul N."/>
            <person name="Pimmason S."/>
            <person name="Yu B."/>
            <person name="Yasawong M."/>
        </authorList>
    </citation>
    <scope>NUCLEOTIDE SEQUENCE [LARGE SCALE GENOMIC DNA]</scope>
    <source>
        <strain evidence="1 2">IM0101</strain>
    </source>
</reference>
<accession>A0A3R9QF71</accession>
<dbReference type="SUPFAM" id="SSF56349">
    <property type="entry name" value="DNA breaking-rejoining enzymes"/>
    <property type="match status" value="1"/>
</dbReference>
<gene>
    <name evidence="1" type="ORF">D7Z54_33295</name>
</gene>
<dbReference type="InterPro" id="IPR025855">
    <property type="entry name" value="Replic_Relax"/>
</dbReference>
<comment type="caution">
    <text evidence="1">The sequence shown here is derived from an EMBL/GenBank/DDBJ whole genome shotgun (WGS) entry which is preliminary data.</text>
</comment>
<evidence type="ECO:0000313" key="1">
    <source>
        <dbReference type="EMBL" id="RSL29058.1"/>
    </source>
</evidence>
<protein>
    <recommendedName>
        <fullName evidence="3">Replication-relaxation</fullName>
    </recommendedName>
</protein>
<dbReference type="OrthoDB" id="2601083at2"/>
<sequence length="199" mass="23181">MAVVAINEIQRLEREERILSSLKKLDFLSRTQLQELHDLGGDRNANRILRNMRQYLSYFSHGKEYVYYLNANGRAVVGCDKVRKRTQQAAHTLLRNQLYLRIGKPVDWRNEIRVKVGDVDIICDAKFEAKGGSPVFVEVDVEQRMTENFAKIYRYKRISELSGDDFFVIFVTQTEHRRTKLAEACEGLSAKIYTAMDIR</sequence>
<proteinExistence type="predicted"/>
<dbReference type="RefSeq" id="WP_125563250.1">
    <property type="nucleotide sequence ID" value="NZ_RBVX01000100.1"/>
</dbReference>
<dbReference type="InterPro" id="IPR011010">
    <property type="entry name" value="DNA_brk_join_enz"/>
</dbReference>
<dbReference type="AlphaFoldDB" id="A0A3R9QF71"/>
<name>A0A3R9QF71_9BACI</name>
<dbReference type="Proteomes" id="UP000275076">
    <property type="component" value="Unassembled WGS sequence"/>
</dbReference>
<dbReference type="Pfam" id="PF13814">
    <property type="entry name" value="Replic_Relax"/>
    <property type="match status" value="1"/>
</dbReference>